<comment type="caution">
    <text evidence="2">The sequence shown here is derived from an EMBL/GenBank/DDBJ whole genome shotgun (WGS) entry which is preliminary data.</text>
</comment>
<dbReference type="AlphaFoldDB" id="A0A510XU72"/>
<dbReference type="PANTHER" id="PTHR34351:SF1">
    <property type="entry name" value="SLR1927 PROTEIN"/>
    <property type="match status" value="1"/>
</dbReference>
<gene>
    <name evidence="2" type="ORF">PES01_13940</name>
</gene>
<protein>
    <recommendedName>
        <fullName evidence="4">DUF58 domain-containing protein</fullName>
    </recommendedName>
</protein>
<feature type="transmembrane region" description="Helical" evidence="1">
    <location>
        <begin position="70"/>
        <end position="90"/>
    </location>
</feature>
<dbReference type="Proteomes" id="UP000321419">
    <property type="component" value="Unassembled WGS sequence"/>
</dbReference>
<accession>A0A510XU72</accession>
<organism evidence="2 3">
    <name type="scientific">Pseudoalteromonas espejiana</name>
    <dbReference type="NCBI Taxonomy" id="28107"/>
    <lineage>
        <taxon>Bacteria</taxon>
        <taxon>Pseudomonadati</taxon>
        <taxon>Pseudomonadota</taxon>
        <taxon>Gammaproteobacteria</taxon>
        <taxon>Alteromonadales</taxon>
        <taxon>Pseudoalteromonadaceae</taxon>
        <taxon>Pseudoalteromonas</taxon>
    </lineage>
</organism>
<reference evidence="2 3" key="1">
    <citation type="submission" date="2019-07" db="EMBL/GenBank/DDBJ databases">
        <title>Whole genome shotgun sequence of Pseudoalteromonas espejiana NBRC 102222.</title>
        <authorList>
            <person name="Hosoyama A."/>
            <person name="Uohara A."/>
            <person name="Ohji S."/>
            <person name="Ichikawa N."/>
        </authorList>
    </citation>
    <scope>NUCLEOTIDE SEQUENCE [LARGE SCALE GENOMIC DNA]</scope>
    <source>
        <strain evidence="2 3">NBRC 102222</strain>
    </source>
</reference>
<keyword evidence="1" id="KW-1133">Transmembrane helix</keyword>
<dbReference type="PANTHER" id="PTHR34351">
    <property type="entry name" value="SLR1927 PROTEIN-RELATED"/>
    <property type="match status" value="1"/>
</dbReference>
<evidence type="ECO:0000256" key="1">
    <source>
        <dbReference type="SAM" id="Phobius"/>
    </source>
</evidence>
<keyword evidence="3" id="KW-1185">Reference proteome</keyword>
<evidence type="ECO:0000313" key="2">
    <source>
        <dbReference type="EMBL" id="GEK54549.1"/>
    </source>
</evidence>
<name>A0A510XU72_9GAMM</name>
<keyword evidence="1" id="KW-0472">Membrane</keyword>
<dbReference type="RefSeq" id="WP_089347651.1">
    <property type="nucleotide sequence ID" value="NZ_BJUM01000011.1"/>
</dbReference>
<dbReference type="EMBL" id="BJUM01000011">
    <property type="protein sequence ID" value="GEK54549.1"/>
    <property type="molecule type" value="Genomic_DNA"/>
</dbReference>
<evidence type="ECO:0000313" key="3">
    <source>
        <dbReference type="Proteomes" id="UP000321419"/>
    </source>
</evidence>
<evidence type="ECO:0008006" key="4">
    <source>
        <dbReference type="Google" id="ProtNLM"/>
    </source>
</evidence>
<keyword evidence="1" id="KW-0812">Transmembrane</keyword>
<feature type="transmembrane region" description="Helical" evidence="1">
    <location>
        <begin position="41"/>
        <end position="64"/>
    </location>
</feature>
<sequence length="331" mass="37672">MVFKKKARTFGIFSRLKNGLLNKLLKKKHLKQTITLAHNNIYVVPSQLGFYFIVVAILNFVMGINYQNNLILVMAYLMFVVMVIAVLLGYSNAKGLTVHYNKSFANFAPNKGSVKFTFKALTSTQSVSLIYSEHSNCHAHIDEVTKKDSHLILHLPYEQRAKHTLNRFKIVSNYPFGLVKVWSYIHPTDAVYIYPAPEKVLSDTYSSAFEQSTQLGSIKEPGSDEFDELIPHLPEMGLQRISWKHYAKSQQLLVKEFVDYKKSDIIFDFNKLTGNTEQRLSQLCFLVCGACENNTPFTLKLPNASYKATNHPEDKQQCLELLTEYTGAAHG</sequence>
<dbReference type="OrthoDB" id="5298497at2"/>
<proteinExistence type="predicted"/>